<dbReference type="AlphaFoldDB" id="A0A0F9PUE8"/>
<organism evidence="1">
    <name type="scientific">marine sediment metagenome</name>
    <dbReference type="NCBI Taxonomy" id="412755"/>
    <lineage>
        <taxon>unclassified sequences</taxon>
        <taxon>metagenomes</taxon>
        <taxon>ecological metagenomes</taxon>
    </lineage>
</organism>
<name>A0A0F9PUE8_9ZZZZ</name>
<dbReference type="EMBL" id="LAZR01004883">
    <property type="protein sequence ID" value="KKN04721.1"/>
    <property type="molecule type" value="Genomic_DNA"/>
</dbReference>
<reference evidence="1" key="1">
    <citation type="journal article" date="2015" name="Nature">
        <title>Complex archaea that bridge the gap between prokaryotes and eukaryotes.</title>
        <authorList>
            <person name="Spang A."/>
            <person name="Saw J.H."/>
            <person name="Jorgensen S.L."/>
            <person name="Zaremba-Niedzwiedzka K."/>
            <person name="Martijn J."/>
            <person name="Lind A.E."/>
            <person name="van Eijk R."/>
            <person name="Schleper C."/>
            <person name="Guy L."/>
            <person name="Ettema T.J."/>
        </authorList>
    </citation>
    <scope>NUCLEOTIDE SEQUENCE</scope>
</reference>
<proteinExistence type="predicted"/>
<sequence>MIYETYSFKELQKNSIGKSINTNPIGTLSETYQENLQEGKSSSLQNLNV</sequence>
<evidence type="ECO:0000313" key="1">
    <source>
        <dbReference type="EMBL" id="KKN04721.1"/>
    </source>
</evidence>
<comment type="caution">
    <text evidence="1">The sequence shown here is derived from an EMBL/GenBank/DDBJ whole genome shotgun (WGS) entry which is preliminary data.</text>
</comment>
<gene>
    <name evidence="1" type="ORF">LCGC14_1094540</name>
</gene>
<protein>
    <submittedName>
        <fullName evidence="1">Uncharacterized protein</fullName>
    </submittedName>
</protein>
<accession>A0A0F9PUE8</accession>